<dbReference type="InterPro" id="IPR008210">
    <property type="entry name" value="PEP_carboxykinase_N"/>
</dbReference>
<feature type="binding site" evidence="11">
    <location>
        <position position="192"/>
    </location>
    <ligand>
        <name>ATP</name>
        <dbReference type="ChEBI" id="CHEBI:30616"/>
    </ligand>
</feature>
<keyword evidence="4 11" id="KW-0312">Gluconeogenesis</keyword>
<keyword evidence="13" id="KW-1185">Reference proteome</keyword>
<proteinExistence type="inferred from homology"/>
<comment type="caution">
    <text evidence="12">The sequence shown here is derived from an EMBL/GenBank/DDBJ whole genome shotgun (WGS) entry which is preliminary data.</text>
</comment>
<comment type="similarity">
    <text evidence="2 11">Belongs to the phosphoenolpyruvate carboxykinase (ATP) family.</text>
</comment>
<dbReference type="SUPFAM" id="SSF68923">
    <property type="entry name" value="PEP carboxykinase N-terminal domain"/>
    <property type="match status" value="1"/>
</dbReference>
<feature type="binding site" evidence="11">
    <location>
        <position position="248"/>
    </location>
    <ligand>
        <name>Mn(2+)</name>
        <dbReference type="ChEBI" id="CHEBI:29035"/>
    </ligand>
</feature>
<feature type="binding site" evidence="11">
    <location>
        <position position="186"/>
    </location>
    <ligand>
        <name>substrate</name>
    </ligand>
</feature>
<dbReference type="Gene3D" id="3.90.228.20">
    <property type="match status" value="1"/>
</dbReference>
<dbReference type="FunFam" id="2.170.8.10:FF:000001">
    <property type="entry name" value="Phosphoenolpyruvate carboxykinase (ATP)"/>
    <property type="match status" value="1"/>
</dbReference>
<dbReference type="InterPro" id="IPR013035">
    <property type="entry name" value="PEP_carboxykinase_C"/>
</dbReference>
<keyword evidence="12" id="KW-0418">Kinase</keyword>
<organism evidence="12 13">
    <name type="scientific">Alteromonas profundi</name>
    <dbReference type="NCBI Taxonomy" id="2696062"/>
    <lineage>
        <taxon>Bacteria</taxon>
        <taxon>Pseudomonadati</taxon>
        <taxon>Pseudomonadota</taxon>
        <taxon>Gammaproteobacteria</taxon>
        <taxon>Alteromonadales</taxon>
        <taxon>Alteromonadaceae</taxon>
        <taxon>Alteromonas/Salinimonas group</taxon>
        <taxon>Alteromonas</taxon>
    </lineage>
</organism>
<comment type="cofactor">
    <cofactor evidence="11">
        <name>Mn(2+)</name>
        <dbReference type="ChEBI" id="CHEBI:29035"/>
    </cofactor>
    <text evidence="11">Binds 1 Mn(2+) ion per subunit.</text>
</comment>
<feature type="binding site" evidence="11">
    <location>
        <position position="276"/>
    </location>
    <ligand>
        <name>ATP</name>
        <dbReference type="ChEBI" id="CHEBI:30616"/>
    </ligand>
</feature>
<feature type="binding site" evidence="11">
    <location>
        <position position="312"/>
    </location>
    <ligand>
        <name>ATP</name>
        <dbReference type="ChEBI" id="CHEBI:30616"/>
    </ligand>
</feature>
<evidence type="ECO:0000256" key="6">
    <source>
        <dbReference type="ARBA" id="ARBA00022793"/>
    </source>
</evidence>
<evidence type="ECO:0000256" key="1">
    <source>
        <dbReference type="ARBA" id="ARBA00004742"/>
    </source>
</evidence>
<evidence type="ECO:0000256" key="11">
    <source>
        <dbReference type="HAMAP-Rule" id="MF_00453"/>
    </source>
</evidence>
<keyword evidence="11" id="KW-0963">Cytoplasm</keyword>
<dbReference type="PANTHER" id="PTHR30031">
    <property type="entry name" value="PHOSPHOENOLPYRUVATE CARBOXYKINASE ATP"/>
    <property type="match status" value="1"/>
</dbReference>
<keyword evidence="11" id="KW-0479">Metal-binding</keyword>
<keyword evidence="7 11" id="KW-0067">ATP-binding</keyword>
<dbReference type="EMBL" id="JAAAWN010000006">
    <property type="protein sequence ID" value="NDV90748.1"/>
    <property type="molecule type" value="Genomic_DNA"/>
</dbReference>
<dbReference type="AlphaFoldDB" id="A0A7X5LK28"/>
<comment type="caution">
    <text evidence="11">Lacks conserved residue(s) required for the propagation of feature annotation.</text>
</comment>
<evidence type="ECO:0000313" key="12">
    <source>
        <dbReference type="EMBL" id="NDV90748.1"/>
    </source>
</evidence>
<evidence type="ECO:0000256" key="2">
    <source>
        <dbReference type="ARBA" id="ARBA00006052"/>
    </source>
</evidence>
<name>A0A7X5LK28_9ALTE</name>
<feature type="binding site" evidence="11">
    <location>
        <begin position="227"/>
        <end position="235"/>
    </location>
    <ligand>
        <name>ATP</name>
        <dbReference type="ChEBI" id="CHEBI:30616"/>
    </ligand>
</feature>
<dbReference type="SUPFAM" id="SSF53795">
    <property type="entry name" value="PEP carboxykinase-like"/>
    <property type="match status" value="1"/>
</dbReference>
<feature type="binding site" evidence="11">
    <location>
        <position position="52"/>
    </location>
    <ligand>
        <name>substrate</name>
    </ligand>
</feature>
<evidence type="ECO:0000256" key="3">
    <source>
        <dbReference type="ARBA" id="ARBA00012363"/>
    </source>
</evidence>
<dbReference type="HAMAP" id="MF_00453">
    <property type="entry name" value="PEPCK_ATP"/>
    <property type="match status" value="1"/>
</dbReference>
<dbReference type="RefSeq" id="WP_163084344.1">
    <property type="nucleotide sequence ID" value="NZ_JAAAWN010000006.1"/>
</dbReference>
<evidence type="ECO:0000256" key="9">
    <source>
        <dbReference type="ARBA" id="ARBA00023239"/>
    </source>
</evidence>
<feature type="binding site" evidence="11">
    <location>
        <position position="312"/>
    </location>
    <ligand>
        <name>substrate</name>
    </ligand>
</feature>
<comment type="pathway">
    <text evidence="1 11">Carbohydrate biosynthesis; gluconeogenesis.</text>
</comment>
<dbReference type="GO" id="GO:0005829">
    <property type="term" value="C:cytosol"/>
    <property type="evidence" value="ECO:0007669"/>
    <property type="project" value="TreeGrafter"/>
</dbReference>
<evidence type="ECO:0000256" key="7">
    <source>
        <dbReference type="ARBA" id="ARBA00022840"/>
    </source>
</evidence>
<dbReference type="NCBIfam" id="NF006821">
    <property type="entry name" value="PRK09344.1-3"/>
    <property type="match status" value="1"/>
</dbReference>
<evidence type="ECO:0000313" key="13">
    <source>
        <dbReference type="Proteomes" id="UP000470213"/>
    </source>
</evidence>
<feature type="binding site" evidence="11">
    <location>
        <position position="438"/>
    </location>
    <ligand>
        <name>ATP</name>
        <dbReference type="ChEBI" id="CHEBI:30616"/>
    </ligand>
</feature>
<dbReference type="EC" id="4.1.1.49" evidence="3 11"/>
<keyword evidence="9 11" id="KW-0456">Lyase</keyword>
<sequence length="520" mass="56969">MSAAASLQTDLKISPLVDLPNAELIERAVQRGEGVLDNNGALVVETGERTGRSPNDRFIVKEATTENEIDWGKVNKPFDADKFDALWEKVEAFLNTQEHFLSHLQVGADPTHALPLEVRTQTAWQHVFARNLFIIPTQWNPHQQQAWQVLNVPGFECDPMRDGTNSDGAVIINFAAKRVLIAGMRYAGEMKKAMFSVQNFLLPAKDILPMHCSANVGEQGDVTLFFGLSGTGKTTLSADPKRFLIGDDEHGWGEGSVFNIEGGCYAKCIDLSEKNEPVIFNAIKFGTILENVVLDEQRRPDYSDTSLTQNSRAAYPLTHIEKRVAENRAGEPRSVVFLTCDVSGVLPPVSVLSEEAAAYHFLSGYTAKVGSTEIGSTSDIESTFSTCFGAPFFPRPAGVYAELLIKRVKAFGAKVYLVNTGWTGGPYGTGQRFDIPTTRAIIDAIVSGELANVETQHIDVLNLDVPVAVSGVDSQLLVPKNTWQDPDKYLEFATNLVKEFNQNFAKYEVSEAIVNAGPGH</sequence>
<dbReference type="GO" id="GO:0046872">
    <property type="term" value="F:metal ion binding"/>
    <property type="evidence" value="ECO:0007669"/>
    <property type="project" value="UniProtKB-KW"/>
</dbReference>
<dbReference type="PROSITE" id="PS00532">
    <property type="entry name" value="PEPCK_ATP"/>
    <property type="match status" value="1"/>
</dbReference>
<dbReference type="NCBIfam" id="NF006823">
    <property type="entry name" value="PRK09344.1-5"/>
    <property type="match status" value="1"/>
</dbReference>
<keyword evidence="6 11" id="KW-0210">Decarboxylase</keyword>
<feature type="binding site" evidence="11">
    <location>
        <position position="192"/>
    </location>
    <ligand>
        <name>substrate</name>
    </ligand>
</feature>
<dbReference type="Proteomes" id="UP000470213">
    <property type="component" value="Unassembled WGS sequence"/>
</dbReference>
<keyword evidence="12" id="KW-0808">Transferase</keyword>
<dbReference type="GO" id="GO:0004612">
    <property type="term" value="F:phosphoenolpyruvate carboxykinase (ATP) activity"/>
    <property type="evidence" value="ECO:0007669"/>
    <property type="project" value="UniProtKB-UniRule"/>
</dbReference>
<dbReference type="GO" id="GO:0006094">
    <property type="term" value="P:gluconeogenesis"/>
    <property type="evidence" value="ECO:0007669"/>
    <property type="project" value="UniProtKB-UniRule"/>
</dbReference>
<reference evidence="12 13" key="1">
    <citation type="submission" date="2020-01" db="EMBL/GenBank/DDBJ databases">
        <authorList>
            <person name="Chen J."/>
            <person name="Zhu S."/>
            <person name="Yang J."/>
        </authorList>
    </citation>
    <scope>NUCLEOTIDE SEQUENCE [LARGE SCALE GENOMIC DNA]</scope>
    <source>
        <strain evidence="12 13">345S023</strain>
    </source>
</reference>
<dbReference type="InterPro" id="IPR001272">
    <property type="entry name" value="PEP_carboxykinase_ATP"/>
</dbReference>
<evidence type="ECO:0000256" key="5">
    <source>
        <dbReference type="ARBA" id="ARBA00022741"/>
    </source>
</evidence>
<keyword evidence="5 11" id="KW-0547">Nucleotide-binding</keyword>
<keyword evidence="8 11" id="KW-0464">Manganese</keyword>
<dbReference type="Gene3D" id="3.40.449.10">
    <property type="entry name" value="Phosphoenolpyruvate Carboxykinase, domain 1"/>
    <property type="match status" value="1"/>
</dbReference>
<dbReference type="GO" id="GO:0005524">
    <property type="term" value="F:ATP binding"/>
    <property type="evidence" value="ECO:0007669"/>
    <property type="project" value="UniProtKB-UniRule"/>
</dbReference>
<dbReference type="CDD" id="cd00484">
    <property type="entry name" value="PEPCK_ATP"/>
    <property type="match status" value="1"/>
</dbReference>
<feature type="binding site" evidence="11">
    <location>
        <position position="211"/>
    </location>
    <ligand>
        <name>Mn(2+)</name>
        <dbReference type="ChEBI" id="CHEBI:29035"/>
    </ligand>
</feature>
<dbReference type="InterPro" id="IPR015994">
    <property type="entry name" value="PEPCK_ATP_CS"/>
</dbReference>
<comment type="function">
    <text evidence="11">Involved in the gluconeogenesis. Catalyzes the conversion of oxaloacetate (OAA) to phosphoenolpyruvate (PEP) through direct phosphoryl transfer between the nucleoside triphosphate and OAA.</text>
</comment>
<evidence type="ECO:0000256" key="8">
    <source>
        <dbReference type="ARBA" id="ARBA00023211"/>
    </source>
</evidence>
<gene>
    <name evidence="11" type="primary">pckA</name>
    <name evidence="12" type="ORF">GTH32_05990</name>
</gene>
<feature type="binding site" evidence="11">
    <location>
        <position position="192"/>
    </location>
    <ligand>
        <name>Mn(2+)</name>
        <dbReference type="ChEBI" id="CHEBI:29035"/>
    </ligand>
</feature>
<dbReference type="NCBIfam" id="NF006820">
    <property type="entry name" value="PRK09344.1-2"/>
    <property type="match status" value="1"/>
</dbReference>
<accession>A0A7X5LK28</accession>
<comment type="subcellular location">
    <subcellularLocation>
        <location evidence="11">Cytoplasm</location>
    </subcellularLocation>
</comment>
<comment type="subunit">
    <text evidence="11">Monomer.</text>
</comment>
<dbReference type="UniPathway" id="UPA00138"/>
<dbReference type="GO" id="GO:0016301">
    <property type="term" value="F:kinase activity"/>
    <property type="evidence" value="ECO:0007669"/>
    <property type="project" value="UniProtKB-KW"/>
</dbReference>
<dbReference type="PANTHER" id="PTHR30031:SF0">
    <property type="entry name" value="PHOSPHOENOLPYRUVATE CARBOXYKINASE (ATP)"/>
    <property type="match status" value="1"/>
</dbReference>
<dbReference type="NCBIfam" id="TIGR00224">
    <property type="entry name" value="pckA"/>
    <property type="match status" value="1"/>
</dbReference>
<protein>
    <recommendedName>
        <fullName evidence="3 11">Phosphoenolpyruvate carboxykinase (ATP)</fullName>
        <shortName evidence="11">PCK</shortName>
        <shortName evidence="11">PEP carboxykinase</shortName>
        <shortName evidence="11">PEPCK</shortName>
        <ecNumber evidence="3 11">4.1.1.49</ecNumber>
    </recommendedName>
</protein>
<dbReference type="Gene3D" id="2.170.8.10">
    <property type="entry name" value="Phosphoenolpyruvate Carboxykinase, domain 2"/>
    <property type="match status" value="1"/>
</dbReference>
<evidence type="ECO:0000256" key="4">
    <source>
        <dbReference type="ARBA" id="ARBA00022432"/>
    </source>
</evidence>
<keyword evidence="12" id="KW-0670">Pyruvate</keyword>
<dbReference type="Pfam" id="PF01293">
    <property type="entry name" value="PEPCK_ATP"/>
    <property type="match status" value="1"/>
</dbReference>
<comment type="catalytic activity">
    <reaction evidence="10 11">
        <text>oxaloacetate + ATP = phosphoenolpyruvate + ADP + CO2</text>
        <dbReference type="Rhea" id="RHEA:18617"/>
        <dbReference type="ChEBI" id="CHEBI:16452"/>
        <dbReference type="ChEBI" id="CHEBI:16526"/>
        <dbReference type="ChEBI" id="CHEBI:30616"/>
        <dbReference type="ChEBI" id="CHEBI:58702"/>
        <dbReference type="ChEBI" id="CHEBI:456216"/>
        <dbReference type="EC" id="4.1.1.49"/>
    </reaction>
</comment>
<feature type="binding site" evidence="11">
    <location>
        <position position="211"/>
    </location>
    <ligand>
        <name>ATP</name>
        <dbReference type="ChEBI" id="CHEBI:30616"/>
    </ligand>
</feature>
<evidence type="ECO:0000256" key="10">
    <source>
        <dbReference type="ARBA" id="ARBA00047371"/>
    </source>
</evidence>
<dbReference type="PIRSF" id="PIRSF006294">
    <property type="entry name" value="PEP_crbxkin"/>
    <property type="match status" value="1"/>
</dbReference>